<sequence length="648" mass="73894">MNLDADGDVEMAVPQPVFEVVQAPRLSAWDQPSLISWVRQRRQYEAKNPQSMRSHKRAVTDEDLGLAITRRCSTLQNNHIPDMDKLFQDKLKMDLKIEDTDARILNYFVLFDQIVEDHGLGGILGSGRENEPNYDERMKLRCKYLLKNIVPEMLRLEMERLAITKPVLKKDDIALYEALVERAREQQHYHLLTAAGPVRLRKLLCVVLDGDTDEFLVGDTALKSLGINVDKLLEQLAAKVEPEHDEDDIAQDDILGMTSPDEITECLDSMLTNAVHAGFDKEHVAALSDIVKQEVNIWRTKLCPDPPAKLYPLRVVFKEDTTPYRTTLRQYSTTKTKFLSEYGKQLERFGLVVHNQSRWACAAIPIRKKGPIEEFRCVTDYRPMNTRTIPIAGAMPNLLVVIAKVKGACFFATFDLFKGFWQLLLHPDCREFFSFITHDTVYTPTRVPQGATDSPIHFQNQMQEVSQDMLYKNLLVWVDDIVIFAKTAQDFLDVIRKFFARLRDTAAALQKFLCASNWLREPIVSFAQHAAPLQAKLEAAFDGHSRKQRYAEGIEQTWTPVEVRQYRAFLACVANSTKLSFPSETAPVCVTTDASDRGWSLIVSQVEIWDDAKHLTEQTHELILCKGGMFKGAQLSWSIAEKEGYPII</sequence>
<dbReference type="Gene3D" id="3.30.70.270">
    <property type="match status" value="1"/>
</dbReference>
<dbReference type="InterPro" id="IPR051320">
    <property type="entry name" value="Viral_Replic_Matur_Polypro"/>
</dbReference>
<dbReference type="OrthoDB" id="103417at2759"/>
<dbReference type="PROSITE" id="PS50878">
    <property type="entry name" value="RT_POL"/>
    <property type="match status" value="1"/>
</dbReference>
<dbReference type="InterPro" id="IPR043128">
    <property type="entry name" value="Rev_trsase/Diguanyl_cyclase"/>
</dbReference>
<evidence type="ECO:0000259" key="1">
    <source>
        <dbReference type="PROSITE" id="PS50878"/>
    </source>
</evidence>
<dbReference type="Pfam" id="PF00078">
    <property type="entry name" value="RVT_1"/>
    <property type="match status" value="1"/>
</dbReference>
<evidence type="ECO:0000313" key="2">
    <source>
        <dbReference type="EMBL" id="GMF23688.1"/>
    </source>
</evidence>
<dbReference type="PANTHER" id="PTHR33064:SF37">
    <property type="entry name" value="RIBONUCLEASE H"/>
    <property type="match status" value="1"/>
</dbReference>
<evidence type="ECO:0000313" key="3">
    <source>
        <dbReference type="Proteomes" id="UP001165083"/>
    </source>
</evidence>
<dbReference type="InterPro" id="IPR000477">
    <property type="entry name" value="RT_dom"/>
</dbReference>
<comment type="caution">
    <text evidence="2">The sequence shown here is derived from an EMBL/GenBank/DDBJ whole genome shotgun (WGS) entry which is preliminary data.</text>
</comment>
<dbReference type="SUPFAM" id="SSF56672">
    <property type="entry name" value="DNA/RNA polymerases"/>
    <property type="match status" value="1"/>
</dbReference>
<feature type="domain" description="Reverse transcriptase" evidence="1">
    <location>
        <begin position="347"/>
        <end position="546"/>
    </location>
</feature>
<dbReference type="Gene3D" id="3.10.10.10">
    <property type="entry name" value="HIV Type 1 Reverse Transcriptase, subunit A, domain 1"/>
    <property type="match status" value="1"/>
</dbReference>
<organism evidence="2 3">
    <name type="scientific">Phytophthora lilii</name>
    <dbReference type="NCBI Taxonomy" id="2077276"/>
    <lineage>
        <taxon>Eukaryota</taxon>
        <taxon>Sar</taxon>
        <taxon>Stramenopiles</taxon>
        <taxon>Oomycota</taxon>
        <taxon>Peronosporomycetes</taxon>
        <taxon>Peronosporales</taxon>
        <taxon>Peronosporaceae</taxon>
        <taxon>Phytophthora</taxon>
    </lineage>
</organism>
<dbReference type="CDD" id="cd01647">
    <property type="entry name" value="RT_LTR"/>
    <property type="match status" value="1"/>
</dbReference>
<keyword evidence="3" id="KW-1185">Reference proteome</keyword>
<dbReference type="InterPro" id="IPR043502">
    <property type="entry name" value="DNA/RNA_pol_sf"/>
</dbReference>
<protein>
    <submittedName>
        <fullName evidence="2">Unnamed protein product</fullName>
    </submittedName>
</protein>
<name>A0A9W6U216_9STRA</name>
<dbReference type="AlphaFoldDB" id="A0A9W6U216"/>
<proteinExistence type="predicted"/>
<gene>
    <name evidence="2" type="ORF">Plil01_000959900</name>
</gene>
<dbReference type="EMBL" id="BSXW01000484">
    <property type="protein sequence ID" value="GMF23688.1"/>
    <property type="molecule type" value="Genomic_DNA"/>
</dbReference>
<accession>A0A9W6U216</accession>
<reference evidence="2" key="1">
    <citation type="submission" date="2023-04" db="EMBL/GenBank/DDBJ databases">
        <title>Phytophthora lilii NBRC 32176.</title>
        <authorList>
            <person name="Ichikawa N."/>
            <person name="Sato H."/>
            <person name="Tonouchi N."/>
        </authorList>
    </citation>
    <scope>NUCLEOTIDE SEQUENCE</scope>
    <source>
        <strain evidence="2">NBRC 32176</strain>
    </source>
</reference>
<dbReference type="PANTHER" id="PTHR33064">
    <property type="entry name" value="POL PROTEIN"/>
    <property type="match status" value="1"/>
</dbReference>
<dbReference type="Proteomes" id="UP001165083">
    <property type="component" value="Unassembled WGS sequence"/>
</dbReference>